<sequence length="249" mass="30075">MKKKVINLFNEPNIIQNKGVKYSKLLERFIEPFVDNFSEVEYYEDMLEFALSAWNFSNLELLLPKDGFKEFIDGIDNSIMDLNLLKKMMAYKKSHFKEYTNFIVDFDIRETEGDPILSVITQSEEDFLKKMFENMENDDESGDFEDNYIDRSAIIVKPLQPFIDWCSDLYPDDIEEIKEPRVYLISEDIFDIESWVKKKFKKIFEFELESWHVNKKEWPQRRNYKMFKEWFEVDISLSVYDLEKKPVIK</sequence>
<dbReference type="SUPFAM" id="SSF140860">
    <property type="entry name" value="Pseudo ankyrin repeat-like"/>
    <property type="match status" value="1"/>
</dbReference>
<evidence type="ECO:0000313" key="1">
    <source>
        <dbReference type="EMBL" id="WGH74453.1"/>
    </source>
</evidence>
<accession>A0ABY8KYZ1</accession>
<evidence type="ECO:0008006" key="3">
    <source>
        <dbReference type="Google" id="ProtNLM"/>
    </source>
</evidence>
<dbReference type="Proteomes" id="UP001232001">
    <property type="component" value="Chromosome"/>
</dbReference>
<reference evidence="1 2" key="1">
    <citation type="submission" date="2023-04" db="EMBL/GenBank/DDBJ databases">
        <title>Tenacibaculum tangerinum sp. nov., isolated from sea tidal flat of South Korea.</title>
        <authorList>
            <person name="Lee S.H."/>
            <person name="Kim J.-J."/>
        </authorList>
    </citation>
    <scope>NUCLEOTIDE SEQUENCE [LARGE SCALE GENOMIC DNA]</scope>
    <source>
        <strain evidence="1 2">GRR-S3-23</strain>
    </source>
</reference>
<dbReference type="RefSeq" id="WP_279650334.1">
    <property type="nucleotide sequence ID" value="NZ_CP122539.1"/>
</dbReference>
<proteinExistence type="predicted"/>
<keyword evidence="2" id="KW-1185">Reference proteome</keyword>
<gene>
    <name evidence="1" type="ORF">P8625_10085</name>
</gene>
<protein>
    <recommendedName>
        <fullName evidence="3">DUF5063 domain-containing protein</fullName>
    </recommendedName>
</protein>
<dbReference type="EMBL" id="CP122539">
    <property type="protein sequence ID" value="WGH74453.1"/>
    <property type="molecule type" value="Genomic_DNA"/>
</dbReference>
<organism evidence="1 2">
    <name type="scientific">Tenacibaculum tangerinum</name>
    <dbReference type="NCBI Taxonomy" id="3038772"/>
    <lineage>
        <taxon>Bacteria</taxon>
        <taxon>Pseudomonadati</taxon>
        <taxon>Bacteroidota</taxon>
        <taxon>Flavobacteriia</taxon>
        <taxon>Flavobacteriales</taxon>
        <taxon>Flavobacteriaceae</taxon>
        <taxon>Tenacibaculum</taxon>
    </lineage>
</organism>
<evidence type="ECO:0000313" key="2">
    <source>
        <dbReference type="Proteomes" id="UP001232001"/>
    </source>
</evidence>
<name>A0ABY8KYZ1_9FLAO</name>